<feature type="signal peptide" evidence="1">
    <location>
        <begin position="1"/>
        <end position="22"/>
    </location>
</feature>
<reference evidence="2" key="1">
    <citation type="submission" date="2020-03" db="EMBL/GenBank/DDBJ databases">
        <title>A transcriptome and proteome of the tick Rhipicephalus microplus shaped by the genetic composition of its hosts and developmental stage.</title>
        <authorList>
            <person name="Garcia G.R."/>
            <person name="Ribeiro J.M.C."/>
            <person name="Maruyama S.R."/>
            <person name="Gardinasse L.G."/>
            <person name="Nelson K."/>
            <person name="Ferreira B.R."/>
            <person name="Andrade T.G."/>
            <person name="Santos I.K.F.M."/>
        </authorList>
    </citation>
    <scope>NUCLEOTIDE SEQUENCE</scope>
    <source>
        <strain evidence="2">NSGR</strain>
        <tissue evidence="2">Salivary glands</tissue>
    </source>
</reference>
<proteinExistence type="predicted"/>
<accession>A0A6G5A0M7</accession>
<organism evidence="2">
    <name type="scientific">Rhipicephalus microplus</name>
    <name type="common">Cattle tick</name>
    <name type="synonym">Boophilus microplus</name>
    <dbReference type="NCBI Taxonomy" id="6941"/>
    <lineage>
        <taxon>Eukaryota</taxon>
        <taxon>Metazoa</taxon>
        <taxon>Ecdysozoa</taxon>
        <taxon>Arthropoda</taxon>
        <taxon>Chelicerata</taxon>
        <taxon>Arachnida</taxon>
        <taxon>Acari</taxon>
        <taxon>Parasitiformes</taxon>
        <taxon>Ixodida</taxon>
        <taxon>Ixodoidea</taxon>
        <taxon>Ixodidae</taxon>
        <taxon>Rhipicephalinae</taxon>
        <taxon>Rhipicephalus</taxon>
        <taxon>Boophilus</taxon>
    </lineage>
</organism>
<protein>
    <submittedName>
        <fullName evidence="2">Putative secreted protein</fullName>
    </submittedName>
</protein>
<dbReference type="AlphaFoldDB" id="A0A6G5A0M7"/>
<keyword evidence="1" id="KW-0732">Signal</keyword>
<sequence length="113" mass="13071">MLCTSLFVFFLIFVCKQCRVSCAQSTYPYSGSSSWLLPQFGRVHFYAHIAFFVWLRWHFVALCGISLRHFPFIGNFSKFVKVPLATLLLLGVAELSDLAQRTHSFEYNLETHL</sequence>
<feature type="chain" id="PRO_5026138806" evidence="1">
    <location>
        <begin position="23"/>
        <end position="113"/>
    </location>
</feature>
<name>A0A6G5A0M7_RHIMP</name>
<dbReference type="EMBL" id="GIKN01002056">
    <property type="protein sequence ID" value="NIE44329.1"/>
    <property type="molecule type" value="Transcribed_RNA"/>
</dbReference>
<evidence type="ECO:0000313" key="2">
    <source>
        <dbReference type="EMBL" id="NIE44329.1"/>
    </source>
</evidence>
<evidence type="ECO:0000256" key="1">
    <source>
        <dbReference type="SAM" id="SignalP"/>
    </source>
</evidence>